<evidence type="ECO:0000256" key="1">
    <source>
        <dbReference type="PROSITE-ProRule" id="PRU00278"/>
    </source>
</evidence>
<name>A0ABV7YVL2_9BACT</name>
<feature type="domain" description="PpiC" evidence="2">
    <location>
        <begin position="244"/>
        <end position="347"/>
    </location>
</feature>
<keyword evidence="1" id="KW-0697">Rotamase</keyword>
<dbReference type="InterPro" id="IPR046357">
    <property type="entry name" value="PPIase_dom_sf"/>
</dbReference>
<feature type="domain" description="PpiC" evidence="2">
    <location>
        <begin position="137"/>
        <end position="239"/>
    </location>
</feature>
<evidence type="ECO:0000313" key="3">
    <source>
        <dbReference type="EMBL" id="MFC3810111.1"/>
    </source>
</evidence>
<dbReference type="Gene3D" id="3.10.50.40">
    <property type="match status" value="2"/>
</dbReference>
<reference evidence="4" key="1">
    <citation type="journal article" date="2019" name="Int. J. Syst. Evol. Microbiol.">
        <title>The Global Catalogue of Microorganisms (GCM) 10K type strain sequencing project: providing services to taxonomists for standard genome sequencing and annotation.</title>
        <authorList>
            <consortium name="The Broad Institute Genomics Platform"/>
            <consortium name="The Broad Institute Genome Sequencing Center for Infectious Disease"/>
            <person name="Wu L."/>
            <person name="Ma J."/>
        </authorList>
    </citation>
    <scope>NUCLEOTIDE SEQUENCE [LARGE SCALE GENOMIC DNA]</scope>
    <source>
        <strain evidence="4">CECT 7956</strain>
    </source>
</reference>
<dbReference type="InterPro" id="IPR036737">
    <property type="entry name" value="OmpA-like_sf"/>
</dbReference>
<dbReference type="Gene3D" id="3.30.1330.60">
    <property type="entry name" value="OmpA-like domain"/>
    <property type="match status" value="1"/>
</dbReference>
<dbReference type="Pfam" id="PF00691">
    <property type="entry name" value="OmpA"/>
    <property type="match status" value="1"/>
</dbReference>
<dbReference type="InterPro" id="IPR000297">
    <property type="entry name" value="PPIase_PpiC"/>
</dbReference>
<dbReference type="PROSITE" id="PS50198">
    <property type="entry name" value="PPIC_PPIASE_2"/>
    <property type="match status" value="2"/>
</dbReference>
<dbReference type="Pfam" id="PF13616">
    <property type="entry name" value="Rotamase_3"/>
    <property type="match status" value="1"/>
</dbReference>
<dbReference type="InterPro" id="IPR023058">
    <property type="entry name" value="PPIase_PpiC_CS"/>
</dbReference>
<comment type="caution">
    <text evidence="3">The sequence shown here is derived from an EMBL/GenBank/DDBJ whole genome shotgun (WGS) entry which is preliminary data.</text>
</comment>
<organism evidence="3 4">
    <name type="scientific">Lacihabitans lacunae</name>
    <dbReference type="NCBI Taxonomy" id="1028214"/>
    <lineage>
        <taxon>Bacteria</taxon>
        <taxon>Pseudomonadati</taxon>
        <taxon>Bacteroidota</taxon>
        <taxon>Cytophagia</taxon>
        <taxon>Cytophagales</taxon>
        <taxon>Leadbetterellaceae</taxon>
        <taxon>Lacihabitans</taxon>
    </lineage>
</organism>
<gene>
    <name evidence="3" type="ORF">ACFOOI_05565</name>
</gene>
<dbReference type="RefSeq" id="WP_379835944.1">
    <property type="nucleotide sequence ID" value="NZ_JBHRYQ010000001.1"/>
</dbReference>
<dbReference type="Pfam" id="PF00639">
    <property type="entry name" value="Rotamase"/>
    <property type="match status" value="1"/>
</dbReference>
<dbReference type="PANTHER" id="PTHR47245:SF2">
    <property type="entry name" value="PEPTIDYL-PROLYL CIS-TRANS ISOMERASE HP_0175-RELATED"/>
    <property type="match status" value="1"/>
</dbReference>
<keyword evidence="1 3" id="KW-0413">Isomerase</keyword>
<proteinExistence type="predicted"/>
<dbReference type="EC" id="5.2.1.8" evidence="3"/>
<dbReference type="GO" id="GO:0003755">
    <property type="term" value="F:peptidyl-prolyl cis-trans isomerase activity"/>
    <property type="evidence" value="ECO:0007669"/>
    <property type="project" value="UniProtKB-EC"/>
</dbReference>
<dbReference type="Proteomes" id="UP001595616">
    <property type="component" value="Unassembled WGS sequence"/>
</dbReference>
<accession>A0ABV7YVL2</accession>
<dbReference type="InterPro" id="IPR006665">
    <property type="entry name" value="OmpA-like"/>
</dbReference>
<dbReference type="PROSITE" id="PS51257">
    <property type="entry name" value="PROKAR_LIPOPROTEIN"/>
    <property type="match status" value="1"/>
</dbReference>
<dbReference type="PROSITE" id="PS01096">
    <property type="entry name" value="PPIC_PPIASE_1"/>
    <property type="match status" value="1"/>
</dbReference>
<evidence type="ECO:0000259" key="2">
    <source>
        <dbReference type="PROSITE" id="PS50198"/>
    </source>
</evidence>
<dbReference type="SUPFAM" id="SSF103088">
    <property type="entry name" value="OmpA-like"/>
    <property type="match status" value="1"/>
</dbReference>
<protein>
    <submittedName>
        <fullName evidence="3">Peptidylprolyl isomerase</fullName>
        <ecNumber evidence="3">5.2.1.8</ecNumber>
    </submittedName>
</protein>
<keyword evidence="4" id="KW-1185">Reference proteome</keyword>
<dbReference type="InterPro" id="IPR050245">
    <property type="entry name" value="PrsA_foldase"/>
</dbReference>
<dbReference type="SUPFAM" id="SSF54534">
    <property type="entry name" value="FKBP-like"/>
    <property type="match status" value="2"/>
</dbReference>
<dbReference type="PANTHER" id="PTHR47245">
    <property type="entry name" value="PEPTIDYLPROLYL ISOMERASE"/>
    <property type="match status" value="1"/>
</dbReference>
<sequence length="776" mass="89557">MIKNIYIVTVLSLTLLSCDLIKKTTSLKTKKEPVAVVQETIKAPEPAIQISDLALFTEDLESELKRSPNLDSAESHDIIDAYIQRKLLVKEAESLGYLADPEFEEEINTYKKIILSESLINEDLLTKLQNESFENYKYEINASHIFVPLSEFASAADTLVLYNELLNLKKYAKEKGNFEVLAQEWSKDLKTSSKGGNLGWFTSMRLIYPIEKAAFSTAVDSISNPVRSELGYHLIKVNAKRPNSGFVKVQQILKFLPTSNEKSTYDSLYHFMDSLKVEIEKGSNFNEMCLRYSDDLNSKETFGELPVFGIGTRNESNFEEASFDLKPGQVSPVVRSASALHLIKLIQKYPALSKDEFLKSFEEKFTTDSRGEFLKNKSLEKIAKDLKLNVNKEILEQCLTYADNNILTRNWVYNGSELDKFVILKIGNKNYFVKDFFDYVMDKQGFERYAPTQTASQVFRMFFDQFKKKNLIEQNGKSITQNNSEINTLFNLQKENLLISKLRNDLIITKSLNDTLGRRMFYLANEKDFVNEEMGKINVLSFADSSTYLQFENYKTTEKPYKLFRGIRPLYFIKNEYVLNNEAKRKLVGLISILNKKPYYKVEIGGHSDINEEEQISQLRIKEIVNYLVENGLPLTRILEVDYKSSKLADRFDWSKNQRVSFQFFSDAEEDLAQIFNEKIPGSIIIIKNQISKKDFTKAYQQNWATQEFTKNIGGRIEQVSLTLIKKNNSKKPSSAEVIEAYQKFLEKELIEKLKTKYSVKVDEDITNKIIEKIKN</sequence>
<evidence type="ECO:0000313" key="4">
    <source>
        <dbReference type="Proteomes" id="UP001595616"/>
    </source>
</evidence>
<dbReference type="EMBL" id="JBHRYQ010000001">
    <property type="protein sequence ID" value="MFC3810111.1"/>
    <property type="molecule type" value="Genomic_DNA"/>
</dbReference>